<sequence>MAERRRRSNRRKKTGQRKYKLLIVVILIFGGILLTSRMYQIWVIHQDMKRTVEEREALEQENQALQTAHDKLLDPEEIANKARQQFGLAKPGEIPYRR</sequence>
<dbReference type="OrthoDB" id="9815382at2"/>
<dbReference type="STRING" id="1111454.HMPREF1250_1603"/>
<gene>
    <name evidence="2" type="ORF">HMPREF1250_1603</name>
</gene>
<organism evidence="2 3">
    <name type="scientific">Megasphaera vaginalis</name>
    <name type="common">ex Srinivasan et al. 2021</name>
    <dbReference type="NCBI Taxonomy" id="1111454"/>
    <lineage>
        <taxon>Bacteria</taxon>
        <taxon>Bacillati</taxon>
        <taxon>Bacillota</taxon>
        <taxon>Negativicutes</taxon>
        <taxon>Veillonellales</taxon>
        <taxon>Veillonellaceae</taxon>
        <taxon>Megasphaera</taxon>
    </lineage>
</organism>
<dbReference type="eggNOG" id="COG2919">
    <property type="taxonomic scope" value="Bacteria"/>
</dbReference>
<dbReference type="RefSeq" id="WP_023054680.1">
    <property type="nucleotide sequence ID" value="NZ_AWXA01000062.1"/>
</dbReference>
<protein>
    <submittedName>
        <fullName evidence="2">Septum formation initiator</fullName>
    </submittedName>
</protein>
<dbReference type="AlphaFoldDB" id="U7UAP7"/>
<feature type="transmembrane region" description="Helical" evidence="1">
    <location>
        <begin position="21"/>
        <end position="42"/>
    </location>
</feature>
<dbReference type="InterPro" id="IPR007060">
    <property type="entry name" value="FtsL/DivIC"/>
</dbReference>
<dbReference type="EMBL" id="AWXA01000062">
    <property type="protein sequence ID" value="ERT56517.1"/>
    <property type="molecule type" value="Genomic_DNA"/>
</dbReference>
<keyword evidence="1" id="KW-0472">Membrane</keyword>
<evidence type="ECO:0000313" key="3">
    <source>
        <dbReference type="Proteomes" id="UP000017090"/>
    </source>
</evidence>
<accession>U7UAP7</accession>
<dbReference type="PATRIC" id="fig|1111454.3.peg.2241"/>
<keyword evidence="3" id="KW-1185">Reference proteome</keyword>
<dbReference type="Proteomes" id="UP000017090">
    <property type="component" value="Unassembled WGS sequence"/>
</dbReference>
<evidence type="ECO:0000313" key="2">
    <source>
        <dbReference type="EMBL" id="ERT56517.1"/>
    </source>
</evidence>
<keyword evidence="1" id="KW-0812">Transmembrane</keyword>
<evidence type="ECO:0000256" key="1">
    <source>
        <dbReference type="SAM" id="Phobius"/>
    </source>
</evidence>
<comment type="caution">
    <text evidence="2">The sequence shown here is derived from an EMBL/GenBank/DDBJ whole genome shotgun (WGS) entry which is preliminary data.</text>
</comment>
<keyword evidence="1" id="KW-1133">Transmembrane helix</keyword>
<name>U7UAP7_9FIRM</name>
<reference evidence="2 3" key="1">
    <citation type="submission" date="2013-09" db="EMBL/GenBank/DDBJ databases">
        <authorList>
            <person name="Durkin A.S."/>
            <person name="Haft D.R."/>
            <person name="McCorrison J."/>
            <person name="Torralba M."/>
            <person name="Gillis M."/>
            <person name="Haft D.H."/>
            <person name="Methe B."/>
            <person name="Sutton G."/>
            <person name="Nelson K.E."/>
        </authorList>
    </citation>
    <scope>NUCLEOTIDE SEQUENCE [LARGE SCALE GENOMIC DNA]</scope>
    <source>
        <strain evidence="2 3">BV3C16-1</strain>
    </source>
</reference>
<dbReference type="Pfam" id="PF04977">
    <property type="entry name" value="DivIC"/>
    <property type="match status" value="1"/>
</dbReference>
<proteinExistence type="predicted"/>